<comment type="caution">
    <text evidence="1">The sequence shown here is derived from an EMBL/GenBank/DDBJ whole genome shotgun (WGS) entry which is preliminary data.</text>
</comment>
<dbReference type="Proteomes" id="UP000186955">
    <property type="component" value="Unassembled WGS sequence"/>
</dbReference>
<dbReference type="PANTHER" id="PTHR38791">
    <property type="entry name" value="ZN(II)2CYS6 TRANSCRIPTION FACTOR (EUROFUNG)-RELATED-RELATED"/>
    <property type="match status" value="1"/>
</dbReference>
<gene>
    <name evidence="1" type="ORF">PENSUB_13975</name>
</gene>
<dbReference type="PANTHER" id="PTHR38791:SF1">
    <property type="entry name" value="TRANSCRIPTION FACTOR, PUTATIVE-RELATED"/>
    <property type="match status" value="1"/>
</dbReference>
<evidence type="ECO:0000313" key="2">
    <source>
        <dbReference type="Proteomes" id="UP000186955"/>
    </source>
</evidence>
<sequence length="497" mass="54908">MRARSLAHEQIVSPATKQQPIFRKANPLWLTAVEVVDESNQGIIKSHIPPVCDLRPGGCSQCHRAKLFCYGYLDPTQLLIHDETGSTQRKVLARQNSPHGLPPVLQLGWVVRARDTFFSLYVFGLSRSYHALAPLYDQATSSGHLSSCVDAVSLAFVSFQCGSPAVLYMARQKYVDGIRKVGQALQDPTTSLSDETLQSVLLLDLYEKMVNRNPHSLPSWTSHIRGAMSLVKARGARNFSSPIACQLSFRLSMTLPISYGLANLLMPKGSMGLMRELDPYITGIKKDFTALAADTFRLKCNIAHGRVSSSEAVQMARGIHSRLVALEAAFPPSWMPRSVICADPRILGVRLDIYPDHFAAQLWNAVRFHRLATDDIIQTNSSGDSCVTKDAFQDIAVVVEQICAMVPQFILPGLWPDNEMPFSPLQRLRCCTILAPLYIAGQLSNDLVIKNWAVQTLESIADIGNLRIAREVATLLASARTDYWLVYAMSGSYAFAA</sequence>
<protein>
    <recommendedName>
        <fullName evidence="3">Zn(2)-C6 fungal-type domain-containing protein</fullName>
    </recommendedName>
</protein>
<keyword evidence="2" id="KW-1185">Reference proteome</keyword>
<reference evidence="1 2" key="1">
    <citation type="submission" date="2016-10" db="EMBL/GenBank/DDBJ databases">
        <title>Genome sequence of the ascomycete fungus Penicillium subrubescens.</title>
        <authorList>
            <person name="De Vries R.P."/>
            <person name="Peng M."/>
            <person name="Dilokpimol A."/>
            <person name="Hilden K."/>
            <person name="Makela M.R."/>
            <person name="Grigoriev I."/>
            <person name="Riley R."/>
            <person name="Granchi Z."/>
        </authorList>
    </citation>
    <scope>NUCLEOTIDE SEQUENCE [LARGE SCALE GENOMIC DNA]</scope>
    <source>
        <strain evidence="1 2">CBS 132785</strain>
    </source>
</reference>
<organism evidence="1 2">
    <name type="scientific">Penicillium subrubescens</name>
    <dbReference type="NCBI Taxonomy" id="1316194"/>
    <lineage>
        <taxon>Eukaryota</taxon>
        <taxon>Fungi</taxon>
        <taxon>Dikarya</taxon>
        <taxon>Ascomycota</taxon>
        <taxon>Pezizomycotina</taxon>
        <taxon>Eurotiomycetes</taxon>
        <taxon>Eurotiomycetidae</taxon>
        <taxon>Eurotiales</taxon>
        <taxon>Aspergillaceae</taxon>
        <taxon>Penicillium</taxon>
    </lineage>
</organism>
<evidence type="ECO:0000313" key="1">
    <source>
        <dbReference type="EMBL" id="OKP14507.1"/>
    </source>
</evidence>
<name>A0A1Q5UPV3_9EURO</name>
<dbReference type="InterPro" id="IPR021858">
    <property type="entry name" value="Fun_TF"/>
</dbReference>
<dbReference type="Pfam" id="PF11951">
    <property type="entry name" value="Fungal_trans_2"/>
    <property type="match status" value="1"/>
</dbReference>
<dbReference type="EMBL" id="MNBE01000087">
    <property type="protein sequence ID" value="OKP14507.1"/>
    <property type="molecule type" value="Genomic_DNA"/>
</dbReference>
<accession>A0A1Q5UPV3</accession>
<dbReference type="InterPro" id="IPR053175">
    <property type="entry name" value="DHMBA_Reg_Transcription_Factor"/>
</dbReference>
<evidence type="ECO:0008006" key="3">
    <source>
        <dbReference type="Google" id="ProtNLM"/>
    </source>
</evidence>
<dbReference type="STRING" id="1316194.A0A1Q5UPV3"/>
<proteinExistence type="predicted"/>
<dbReference type="AlphaFoldDB" id="A0A1Q5UPV3"/>